<dbReference type="PRINTS" id="PR00081">
    <property type="entry name" value="GDHRDH"/>
</dbReference>
<dbReference type="Gene3D" id="3.40.50.720">
    <property type="entry name" value="NAD(P)-binding Rossmann-like Domain"/>
    <property type="match status" value="1"/>
</dbReference>
<dbReference type="PRINTS" id="PR00080">
    <property type="entry name" value="SDRFAMILY"/>
</dbReference>
<organism evidence="5 6">
    <name type="scientific">Micromonospora viridifaciens</name>
    <dbReference type="NCBI Taxonomy" id="1881"/>
    <lineage>
        <taxon>Bacteria</taxon>
        <taxon>Bacillati</taxon>
        <taxon>Actinomycetota</taxon>
        <taxon>Actinomycetes</taxon>
        <taxon>Micromonosporales</taxon>
        <taxon>Micromonosporaceae</taxon>
        <taxon>Micromonospora</taxon>
    </lineage>
</organism>
<dbReference type="InterPro" id="IPR051687">
    <property type="entry name" value="Peroxisomal_Beta-Oxidation"/>
</dbReference>
<dbReference type="GO" id="GO:0016491">
    <property type="term" value="F:oxidoreductase activity"/>
    <property type="evidence" value="ECO:0007669"/>
    <property type="project" value="UniProtKB-KW"/>
</dbReference>
<dbReference type="PANTHER" id="PTHR45024">
    <property type="entry name" value="DEHYDROGENASES, SHORT CHAIN"/>
    <property type="match status" value="1"/>
</dbReference>
<dbReference type="InterPro" id="IPR020904">
    <property type="entry name" value="Sc_DH/Rdtase_CS"/>
</dbReference>
<dbReference type="Pfam" id="PF00106">
    <property type="entry name" value="adh_short"/>
    <property type="match status" value="1"/>
</dbReference>
<feature type="domain" description="Ketoreductase" evidence="4">
    <location>
        <begin position="7"/>
        <end position="198"/>
    </location>
</feature>
<dbReference type="SMART" id="SM00822">
    <property type="entry name" value="PKS_KR"/>
    <property type="match status" value="1"/>
</dbReference>
<evidence type="ECO:0000259" key="4">
    <source>
        <dbReference type="SMART" id="SM00822"/>
    </source>
</evidence>
<evidence type="ECO:0000256" key="2">
    <source>
        <dbReference type="ARBA" id="ARBA00023002"/>
    </source>
</evidence>
<dbReference type="InterPro" id="IPR036291">
    <property type="entry name" value="NAD(P)-bd_dom_sf"/>
</dbReference>
<dbReference type="AlphaFoldDB" id="A0A1C4YV52"/>
<dbReference type="Proteomes" id="UP000198242">
    <property type="component" value="Chromosome I"/>
</dbReference>
<dbReference type="InterPro" id="IPR002347">
    <property type="entry name" value="SDR_fam"/>
</dbReference>
<evidence type="ECO:0000313" key="6">
    <source>
        <dbReference type="Proteomes" id="UP000198242"/>
    </source>
</evidence>
<gene>
    <name evidence="5" type="ORF">GA0074695_4744</name>
</gene>
<dbReference type="InterPro" id="IPR057326">
    <property type="entry name" value="KR_dom"/>
</dbReference>
<accession>A0A1C4YV52</accession>
<dbReference type="PROSITE" id="PS00061">
    <property type="entry name" value="ADH_SHORT"/>
    <property type="match status" value="1"/>
</dbReference>
<dbReference type="PANTHER" id="PTHR45024:SF2">
    <property type="entry name" value="SCP2 DOMAIN-CONTAINING PROTEIN"/>
    <property type="match status" value="1"/>
</dbReference>
<sequence>MLSFEGQVAVITGAGRGLGAAYARELARRGAQVVVNDNGTSVSGDDRSPAPAEEVAGEINEAGGVAVANTDSVADAAGGRAVIDAAIEAFGRIDILIHNAGIGRAKWFAEVSLADLESVLAVHLIGAFHLITPAWERFVAQGSGSVITTTSAVGVFGQRRSSVYAAAKMGVIGLTRTLAQEGAAHNIRVNAIAPVAASRMARDVYQHLTPMVPPERVAAAVVALAHPDCAVSGEVISAGGGRISRLVFGANQGYFSPGLTAEEAAVELPRVCGDSELIAVPGCAMDEVDLIRREYPELADRPMLPR</sequence>
<reference evidence="6" key="1">
    <citation type="submission" date="2016-06" db="EMBL/GenBank/DDBJ databases">
        <authorList>
            <person name="Varghese N."/>
            <person name="Submissions Spin"/>
        </authorList>
    </citation>
    <scope>NUCLEOTIDE SEQUENCE [LARGE SCALE GENOMIC DNA]</scope>
    <source>
        <strain evidence="6">DSM 43909</strain>
    </source>
</reference>
<proteinExistence type="inferred from homology"/>
<dbReference type="RefSeq" id="WP_157744613.1">
    <property type="nucleotide sequence ID" value="NZ_LT607411.1"/>
</dbReference>
<dbReference type="EMBL" id="LT607411">
    <property type="protein sequence ID" value="SCF24649.1"/>
    <property type="molecule type" value="Genomic_DNA"/>
</dbReference>
<dbReference type="SUPFAM" id="SSF51735">
    <property type="entry name" value="NAD(P)-binding Rossmann-fold domains"/>
    <property type="match status" value="1"/>
</dbReference>
<evidence type="ECO:0000256" key="1">
    <source>
        <dbReference type="ARBA" id="ARBA00006484"/>
    </source>
</evidence>
<keyword evidence="2" id="KW-0560">Oxidoreductase</keyword>
<dbReference type="OrthoDB" id="517007at2"/>
<comment type="similarity">
    <text evidence="1 3">Belongs to the short-chain dehydrogenases/reductases (SDR) family.</text>
</comment>
<keyword evidence="6" id="KW-1185">Reference proteome</keyword>
<evidence type="ECO:0000313" key="5">
    <source>
        <dbReference type="EMBL" id="SCF24649.1"/>
    </source>
</evidence>
<protein>
    <submittedName>
        <fullName evidence="5">NAD(P)-dependent dehydrogenase, short-chain alcohol dehydrogenase family</fullName>
    </submittedName>
</protein>
<evidence type="ECO:0000256" key="3">
    <source>
        <dbReference type="RuleBase" id="RU000363"/>
    </source>
</evidence>
<name>A0A1C4YV52_MICVI</name>